<evidence type="ECO:0000313" key="4">
    <source>
        <dbReference type="Proteomes" id="UP000184073"/>
    </source>
</evidence>
<accession>A0A1L9Q268</accession>
<gene>
    <name evidence="3" type="ORF">ASPVEDRAFT_47009</name>
</gene>
<dbReference type="Gene3D" id="2.170.270.10">
    <property type="entry name" value="SET domain"/>
    <property type="match status" value="1"/>
</dbReference>
<dbReference type="EMBL" id="KV878138">
    <property type="protein sequence ID" value="OJJ07802.1"/>
    <property type="molecule type" value="Genomic_DNA"/>
</dbReference>
<dbReference type="RefSeq" id="XP_040673564.1">
    <property type="nucleotide sequence ID" value="XM_040813683.1"/>
</dbReference>
<dbReference type="STRING" id="1036611.A0A1L9Q268"/>
<dbReference type="PROSITE" id="PS50280">
    <property type="entry name" value="SET"/>
    <property type="match status" value="1"/>
</dbReference>
<dbReference type="InterPro" id="IPR053185">
    <property type="entry name" value="SET_domain_protein"/>
</dbReference>
<dbReference type="InterPro" id="IPR001214">
    <property type="entry name" value="SET_dom"/>
</dbReference>
<dbReference type="AlphaFoldDB" id="A0A1L9Q268"/>
<dbReference type="OrthoDB" id="265717at2759"/>
<evidence type="ECO:0000256" key="1">
    <source>
        <dbReference type="SAM" id="SignalP"/>
    </source>
</evidence>
<dbReference type="Pfam" id="PF00856">
    <property type="entry name" value="SET"/>
    <property type="match status" value="1"/>
</dbReference>
<proteinExistence type="predicted"/>
<dbReference type="GeneID" id="63729194"/>
<keyword evidence="1" id="KW-0732">Signal</keyword>
<dbReference type="CDD" id="cd20071">
    <property type="entry name" value="SET_SMYD"/>
    <property type="match status" value="1"/>
</dbReference>
<sequence>MRTLGGLVCFLSTVAFSFHIQRSYAGTKSTSYSQLLLNQSCPVSPLISLQTDTCLVKPNNCSGGYCIYSDLDFSGSRGISFLTTPEMEGIFRESIQKHKLSDRLTGIAVDAFEQRDIPGKGVGLVAKRFLQRGELIIREPPALIVHLDAESELPDSTRFEMQQAGVEALPADTKLEVLGLMGHFGGDPIEDRLDTNAFGVMLGGSEAEHRALLTQTSRLNHDCRPSCILNFNPRTLTASVYTVRDIRPGEELSISYIDTRTTYAKRHAAIQSWGFTCSCAACTLPPGDRFLSDDRIQQIKHYTAELKDWSNRSQAAPEIAEALIRLYQEEQIFYYIGDAYRLAAHTYSGVRDGYHALRMASNALVYGLQAWDDMGSSMRDVLELLENLEKHWSWGKRLEER</sequence>
<reference evidence="4" key="1">
    <citation type="journal article" date="2017" name="Genome Biol.">
        <title>Comparative genomics reveals high biological diversity and specific adaptations in the industrially and medically important fungal genus Aspergillus.</title>
        <authorList>
            <person name="de Vries R.P."/>
            <person name="Riley R."/>
            <person name="Wiebenga A."/>
            <person name="Aguilar-Osorio G."/>
            <person name="Amillis S."/>
            <person name="Uchima C.A."/>
            <person name="Anderluh G."/>
            <person name="Asadollahi M."/>
            <person name="Askin M."/>
            <person name="Barry K."/>
            <person name="Battaglia E."/>
            <person name="Bayram O."/>
            <person name="Benocci T."/>
            <person name="Braus-Stromeyer S.A."/>
            <person name="Caldana C."/>
            <person name="Canovas D."/>
            <person name="Cerqueira G.C."/>
            <person name="Chen F."/>
            <person name="Chen W."/>
            <person name="Choi C."/>
            <person name="Clum A."/>
            <person name="Dos Santos R.A."/>
            <person name="Damasio A.R."/>
            <person name="Diallinas G."/>
            <person name="Emri T."/>
            <person name="Fekete E."/>
            <person name="Flipphi M."/>
            <person name="Freyberg S."/>
            <person name="Gallo A."/>
            <person name="Gournas C."/>
            <person name="Habgood R."/>
            <person name="Hainaut M."/>
            <person name="Harispe M.L."/>
            <person name="Henrissat B."/>
            <person name="Hilden K.S."/>
            <person name="Hope R."/>
            <person name="Hossain A."/>
            <person name="Karabika E."/>
            <person name="Karaffa L."/>
            <person name="Karanyi Z."/>
            <person name="Krasevec N."/>
            <person name="Kuo A."/>
            <person name="Kusch H."/>
            <person name="LaButti K."/>
            <person name="Lagendijk E.L."/>
            <person name="Lapidus A."/>
            <person name="Levasseur A."/>
            <person name="Lindquist E."/>
            <person name="Lipzen A."/>
            <person name="Logrieco A.F."/>
            <person name="MacCabe A."/>
            <person name="Maekelae M.R."/>
            <person name="Malavazi I."/>
            <person name="Melin P."/>
            <person name="Meyer V."/>
            <person name="Mielnichuk N."/>
            <person name="Miskei M."/>
            <person name="Molnar A.P."/>
            <person name="Mule G."/>
            <person name="Ngan C.Y."/>
            <person name="Orejas M."/>
            <person name="Orosz E."/>
            <person name="Ouedraogo J.P."/>
            <person name="Overkamp K.M."/>
            <person name="Park H.-S."/>
            <person name="Perrone G."/>
            <person name="Piumi F."/>
            <person name="Punt P.J."/>
            <person name="Ram A.F."/>
            <person name="Ramon A."/>
            <person name="Rauscher S."/>
            <person name="Record E."/>
            <person name="Riano-Pachon D.M."/>
            <person name="Robert V."/>
            <person name="Roehrig J."/>
            <person name="Ruller R."/>
            <person name="Salamov A."/>
            <person name="Salih N.S."/>
            <person name="Samson R.A."/>
            <person name="Sandor E."/>
            <person name="Sanguinetti M."/>
            <person name="Schuetze T."/>
            <person name="Sepcic K."/>
            <person name="Shelest E."/>
            <person name="Sherlock G."/>
            <person name="Sophianopoulou V."/>
            <person name="Squina F.M."/>
            <person name="Sun H."/>
            <person name="Susca A."/>
            <person name="Todd R.B."/>
            <person name="Tsang A."/>
            <person name="Unkles S.E."/>
            <person name="van de Wiele N."/>
            <person name="van Rossen-Uffink D."/>
            <person name="Oliveira J.V."/>
            <person name="Vesth T.C."/>
            <person name="Visser J."/>
            <person name="Yu J.-H."/>
            <person name="Zhou M."/>
            <person name="Andersen M.R."/>
            <person name="Archer D.B."/>
            <person name="Baker S.E."/>
            <person name="Benoit I."/>
            <person name="Brakhage A.A."/>
            <person name="Braus G.H."/>
            <person name="Fischer R."/>
            <person name="Frisvad J.C."/>
            <person name="Goldman G.H."/>
            <person name="Houbraken J."/>
            <person name="Oakley B."/>
            <person name="Pocsi I."/>
            <person name="Scazzocchio C."/>
            <person name="Seiboth B."/>
            <person name="vanKuyk P.A."/>
            <person name="Wortman J."/>
            <person name="Dyer P.S."/>
            <person name="Grigoriev I.V."/>
        </authorList>
    </citation>
    <scope>NUCLEOTIDE SEQUENCE [LARGE SCALE GENOMIC DNA]</scope>
    <source>
        <strain evidence="4">CBS 583.65</strain>
    </source>
</reference>
<organism evidence="3 4">
    <name type="scientific">Aspergillus versicolor CBS 583.65</name>
    <dbReference type="NCBI Taxonomy" id="1036611"/>
    <lineage>
        <taxon>Eukaryota</taxon>
        <taxon>Fungi</taxon>
        <taxon>Dikarya</taxon>
        <taxon>Ascomycota</taxon>
        <taxon>Pezizomycotina</taxon>
        <taxon>Eurotiomycetes</taxon>
        <taxon>Eurotiomycetidae</taxon>
        <taxon>Eurotiales</taxon>
        <taxon>Aspergillaceae</taxon>
        <taxon>Aspergillus</taxon>
        <taxon>Aspergillus subgen. Nidulantes</taxon>
    </lineage>
</organism>
<dbReference type="InterPro" id="IPR046341">
    <property type="entry name" value="SET_dom_sf"/>
</dbReference>
<dbReference type="PANTHER" id="PTHR47332">
    <property type="entry name" value="SET DOMAIN-CONTAINING PROTEIN 5"/>
    <property type="match status" value="1"/>
</dbReference>
<feature type="signal peptide" evidence="1">
    <location>
        <begin position="1"/>
        <end position="25"/>
    </location>
</feature>
<dbReference type="SUPFAM" id="SSF82199">
    <property type="entry name" value="SET domain"/>
    <property type="match status" value="1"/>
</dbReference>
<evidence type="ECO:0000313" key="3">
    <source>
        <dbReference type="EMBL" id="OJJ07802.1"/>
    </source>
</evidence>
<dbReference type="VEuPathDB" id="FungiDB:ASPVEDRAFT_47009"/>
<dbReference type="Proteomes" id="UP000184073">
    <property type="component" value="Unassembled WGS sequence"/>
</dbReference>
<evidence type="ECO:0000259" key="2">
    <source>
        <dbReference type="PROSITE" id="PS50280"/>
    </source>
</evidence>
<feature type="chain" id="PRO_5012001792" description="SET domain-containing protein" evidence="1">
    <location>
        <begin position="26"/>
        <end position="401"/>
    </location>
</feature>
<feature type="domain" description="SET" evidence="2">
    <location>
        <begin position="110"/>
        <end position="257"/>
    </location>
</feature>
<protein>
    <recommendedName>
        <fullName evidence="2">SET domain-containing protein</fullName>
    </recommendedName>
</protein>
<dbReference type="PANTHER" id="PTHR47332:SF6">
    <property type="entry name" value="SET DOMAIN-CONTAINING PROTEIN"/>
    <property type="match status" value="1"/>
</dbReference>
<name>A0A1L9Q268_ASPVE</name>
<keyword evidence="4" id="KW-1185">Reference proteome</keyword>
<dbReference type="SMART" id="SM00317">
    <property type="entry name" value="SET"/>
    <property type="match status" value="1"/>
</dbReference>